<dbReference type="InterPro" id="IPR051677">
    <property type="entry name" value="AfsR-DnrI-RedD_regulator"/>
</dbReference>
<dbReference type="InterPro" id="IPR005158">
    <property type="entry name" value="BTAD"/>
</dbReference>
<dbReference type="EMBL" id="JAAIFS010000005">
    <property type="protein sequence ID" value="NEV89913.1"/>
    <property type="molecule type" value="Genomic_DNA"/>
</dbReference>
<dbReference type="Pfam" id="PF00486">
    <property type="entry name" value="Trans_reg_C"/>
    <property type="match status" value="1"/>
</dbReference>
<dbReference type="GO" id="GO:0003677">
    <property type="term" value="F:DNA binding"/>
    <property type="evidence" value="ECO:0007669"/>
    <property type="project" value="UniProtKB-UniRule"/>
</dbReference>
<dbReference type="SUPFAM" id="SSF48452">
    <property type="entry name" value="TPR-like"/>
    <property type="match status" value="1"/>
</dbReference>
<evidence type="ECO:0000256" key="3">
    <source>
        <dbReference type="ARBA" id="ARBA00023015"/>
    </source>
</evidence>
<protein>
    <submittedName>
        <fullName evidence="8">AfsR/SARP family transcriptional regulator</fullName>
    </submittedName>
</protein>
<name>A0A6B3QPC3_STRTE</name>
<keyword evidence="2" id="KW-0902">Two-component regulatory system</keyword>
<evidence type="ECO:0000313" key="8">
    <source>
        <dbReference type="EMBL" id="NEV89913.1"/>
    </source>
</evidence>
<dbReference type="GO" id="GO:0000160">
    <property type="term" value="P:phosphorelay signal transduction system"/>
    <property type="evidence" value="ECO:0007669"/>
    <property type="project" value="UniProtKB-KW"/>
</dbReference>
<proteinExistence type="inferred from homology"/>
<dbReference type="AlphaFoldDB" id="A0A6B3QPC3"/>
<keyword evidence="5" id="KW-0804">Transcription</keyword>
<dbReference type="InterPro" id="IPR001867">
    <property type="entry name" value="OmpR/PhoB-type_DNA-bd"/>
</dbReference>
<comment type="similarity">
    <text evidence="1">Belongs to the AfsR/DnrI/RedD regulatory family.</text>
</comment>
<evidence type="ECO:0000256" key="6">
    <source>
        <dbReference type="PROSITE-ProRule" id="PRU01091"/>
    </source>
</evidence>
<dbReference type="PROSITE" id="PS51755">
    <property type="entry name" value="OMPR_PHOB"/>
    <property type="match status" value="1"/>
</dbReference>
<gene>
    <name evidence="8" type="ORF">GUR47_25135</name>
</gene>
<dbReference type="CDD" id="cd15831">
    <property type="entry name" value="BTAD"/>
    <property type="match status" value="1"/>
</dbReference>
<dbReference type="SMART" id="SM00862">
    <property type="entry name" value="Trans_reg_C"/>
    <property type="match status" value="1"/>
</dbReference>
<dbReference type="InterPro" id="IPR016032">
    <property type="entry name" value="Sig_transdc_resp-reg_C-effctor"/>
</dbReference>
<dbReference type="InterPro" id="IPR011990">
    <property type="entry name" value="TPR-like_helical_dom_sf"/>
</dbReference>
<dbReference type="SMART" id="SM01043">
    <property type="entry name" value="BTAD"/>
    <property type="match status" value="1"/>
</dbReference>
<dbReference type="Gene3D" id="1.10.10.10">
    <property type="entry name" value="Winged helix-like DNA-binding domain superfamily/Winged helix DNA-binding domain"/>
    <property type="match status" value="1"/>
</dbReference>
<dbReference type="SUPFAM" id="SSF46894">
    <property type="entry name" value="C-terminal effector domain of the bipartite response regulators"/>
    <property type="match status" value="1"/>
</dbReference>
<dbReference type="GO" id="GO:0006355">
    <property type="term" value="P:regulation of DNA-templated transcription"/>
    <property type="evidence" value="ECO:0007669"/>
    <property type="project" value="InterPro"/>
</dbReference>
<accession>A0A6B3QPC3</accession>
<dbReference type="PANTHER" id="PTHR35807:SF1">
    <property type="entry name" value="TRANSCRIPTIONAL REGULATOR REDD"/>
    <property type="match status" value="1"/>
</dbReference>
<keyword evidence="4 6" id="KW-0238">DNA-binding</keyword>
<dbReference type="Gene3D" id="1.25.40.10">
    <property type="entry name" value="Tetratricopeptide repeat domain"/>
    <property type="match status" value="1"/>
</dbReference>
<dbReference type="InterPro" id="IPR036388">
    <property type="entry name" value="WH-like_DNA-bd_sf"/>
</dbReference>
<dbReference type="Pfam" id="PF03704">
    <property type="entry name" value="BTAD"/>
    <property type="match status" value="1"/>
</dbReference>
<evidence type="ECO:0000256" key="5">
    <source>
        <dbReference type="ARBA" id="ARBA00023163"/>
    </source>
</evidence>
<evidence type="ECO:0000256" key="1">
    <source>
        <dbReference type="ARBA" id="ARBA00005820"/>
    </source>
</evidence>
<sequence>MYFFTLGPSEIRGSNRIMRPKGAIQQLLFASFMATAGQVVTVESLAEELWGTTPPKKMNNALQAQISRLRRMLAHLEPDSVPRITATVSGYQFRLRSGELDAQVFLDSIEAIRTGVGGDPRRCANDLRRAITLWRGPAFGGVVGGPLCQTAASKYEEARLSALELLYGIELKCGRHARIIPELTETLALNPVQEQFCRLLMLALYRSGRHIDALNTYRQFRHRLNEDLGVDPSPTLRWCESAILEHDPALLGEPALAGQAGVRI</sequence>
<reference evidence="8" key="1">
    <citation type="journal article" date="2020" name="Microorganisms">
        <title>Isolation, Genomic and Metabolomic Characterization of Streptomyces tendae VITAKN with Quorum Sensing Inhibitory Activity from Southern India.</title>
        <authorList>
            <person name="Ishaque N.M."/>
            <person name="Burgsdorf I."/>
            <person name="Limlingan Malit J.J."/>
            <person name="Saha S."/>
            <person name="Teta R."/>
            <person name="Ewe D."/>
            <person name="Kannabiran K."/>
            <person name="Hrouzek P."/>
            <person name="Steindler L."/>
            <person name="Costantino V."/>
            <person name="Saurav K."/>
        </authorList>
    </citation>
    <scope>NUCLEOTIDE SEQUENCE</scope>
    <source>
        <strain evidence="8">VITAKN</strain>
    </source>
</reference>
<evidence type="ECO:0000256" key="2">
    <source>
        <dbReference type="ARBA" id="ARBA00023012"/>
    </source>
</evidence>
<keyword evidence="3" id="KW-0805">Transcription regulation</keyword>
<dbReference type="PANTHER" id="PTHR35807">
    <property type="entry name" value="TRANSCRIPTIONAL REGULATOR REDD-RELATED"/>
    <property type="match status" value="1"/>
</dbReference>
<evidence type="ECO:0000259" key="7">
    <source>
        <dbReference type="PROSITE" id="PS51755"/>
    </source>
</evidence>
<comment type="caution">
    <text evidence="8">The sequence shown here is derived from an EMBL/GenBank/DDBJ whole genome shotgun (WGS) entry which is preliminary data.</text>
</comment>
<feature type="domain" description="OmpR/PhoB-type" evidence="7">
    <location>
        <begin position="1"/>
        <end position="97"/>
    </location>
</feature>
<evidence type="ECO:0000256" key="4">
    <source>
        <dbReference type="ARBA" id="ARBA00023125"/>
    </source>
</evidence>
<organism evidence="8">
    <name type="scientific">Streptomyces tendae</name>
    <dbReference type="NCBI Taxonomy" id="1932"/>
    <lineage>
        <taxon>Bacteria</taxon>
        <taxon>Bacillati</taxon>
        <taxon>Actinomycetota</taxon>
        <taxon>Actinomycetes</taxon>
        <taxon>Kitasatosporales</taxon>
        <taxon>Streptomycetaceae</taxon>
        <taxon>Streptomyces</taxon>
    </lineage>
</organism>
<feature type="DNA-binding region" description="OmpR/PhoB-type" evidence="6">
    <location>
        <begin position="1"/>
        <end position="97"/>
    </location>
</feature>